<proteinExistence type="predicted"/>
<dbReference type="EMBL" id="CP012333">
    <property type="protein sequence ID" value="AKU96369.1"/>
    <property type="molecule type" value="Genomic_DNA"/>
</dbReference>
<organism evidence="1 2">
    <name type="scientific">Labilithrix luteola</name>
    <dbReference type="NCBI Taxonomy" id="1391654"/>
    <lineage>
        <taxon>Bacteria</taxon>
        <taxon>Pseudomonadati</taxon>
        <taxon>Myxococcota</taxon>
        <taxon>Polyangia</taxon>
        <taxon>Polyangiales</taxon>
        <taxon>Labilitrichaceae</taxon>
        <taxon>Labilithrix</taxon>
    </lineage>
</organism>
<sequence>MSWKTEEALLDLLNGEPNAVVEPSDDAELDAFAEAIRTAFMYVDVVEISSFGTLSAKEKPDYETRELRTIVVFRADIELVNSLRG</sequence>
<dbReference type="KEGG" id="llu:AKJ09_03033"/>
<evidence type="ECO:0000313" key="1">
    <source>
        <dbReference type="EMBL" id="AKU96369.1"/>
    </source>
</evidence>
<keyword evidence="2" id="KW-1185">Reference proteome</keyword>
<evidence type="ECO:0000313" key="2">
    <source>
        <dbReference type="Proteomes" id="UP000064967"/>
    </source>
</evidence>
<gene>
    <name evidence="1" type="ORF">AKJ09_03033</name>
</gene>
<reference evidence="1 2" key="1">
    <citation type="submission" date="2015-08" db="EMBL/GenBank/DDBJ databases">
        <authorList>
            <person name="Babu N.S."/>
            <person name="Beckwith C.J."/>
            <person name="Beseler K.G."/>
            <person name="Brison A."/>
            <person name="Carone J.V."/>
            <person name="Caskin T.P."/>
            <person name="Diamond M."/>
            <person name="Durham M.E."/>
            <person name="Foxe J.M."/>
            <person name="Go M."/>
            <person name="Henderson B.A."/>
            <person name="Jones I.B."/>
            <person name="McGettigan J.A."/>
            <person name="Micheletti S.J."/>
            <person name="Nasrallah M.E."/>
            <person name="Ortiz D."/>
            <person name="Piller C.R."/>
            <person name="Privatt S.R."/>
            <person name="Schneider S.L."/>
            <person name="Sharp S."/>
            <person name="Smith T.C."/>
            <person name="Stanton J.D."/>
            <person name="Ullery H.E."/>
            <person name="Wilson R.J."/>
            <person name="Serrano M.G."/>
            <person name="Buck G."/>
            <person name="Lee V."/>
            <person name="Wang Y."/>
            <person name="Carvalho R."/>
            <person name="Voegtly L."/>
            <person name="Shi R."/>
            <person name="Duckworth R."/>
            <person name="Johnson A."/>
            <person name="Loviza R."/>
            <person name="Walstead R."/>
            <person name="Shah Z."/>
            <person name="Kiflezghi M."/>
            <person name="Wade K."/>
            <person name="Ball S.L."/>
            <person name="Bradley K.W."/>
            <person name="Asai D.J."/>
            <person name="Bowman C.A."/>
            <person name="Russell D.A."/>
            <person name="Pope W.H."/>
            <person name="Jacobs-Sera D."/>
            <person name="Hendrix R.W."/>
            <person name="Hatfull G.F."/>
        </authorList>
    </citation>
    <scope>NUCLEOTIDE SEQUENCE [LARGE SCALE GENOMIC DNA]</scope>
    <source>
        <strain evidence="1 2">DSM 27648</strain>
    </source>
</reference>
<protein>
    <submittedName>
        <fullName evidence="1">Uncharacterized protein</fullName>
    </submittedName>
</protein>
<dbReference type="Proteomes" id="UP000064967">
    <property type="component" value="Chromosome"/>
</dbReference>
<accession>A0A0K1PTB2</accession>
<dbReference type="AlphaFoldDB" id="A0A0K1PTB2"/>
<name>A0A0K1PTB2_9BACT</name>